<keyword evidence="3 6" id="KW-0812">Transmembrane</keyword>
<dbReference type="SUPFAM" id="SSF103506">
    <property type="entry name" value="Mitochondrial carrier"/>
    <property type="match status" value="1"/>
</dbReference>
<keyword evidence="5 6" id="KW-0472">Membrane</keyword>
<evidence type="ECO:0000256" key="5">
    <source>
        <dbReference type="ARBA" id="ARBA00023136"/>
    </source>
</evidence>
<dbReference type="Proteomes" id="UP000728185">
    <property type="component" value="Unassembled WGS sequence"/>
</dbReference>
<dbReference type="Gene3D" id="1.50.40.10">
    <property type="entry name" value="Mitochondrial carrier domain"/>
    <property type="match status" value="1"/>
</dbReference>
<dbReference type="EMBL" id="LUCM01003595">
    <property type="protein sequence ID" value="KAA0195596.1"/>
    <property type="molecule type" value="Genomic_DNA"/>
</dbReference>
<dbReference type="InterPro" id="IPR018108">
    <property type="entry name" value="MCP_transmembrane"/>
</dbReference>
<gene>
    <name evidence="8" type="ORF">FBUS_08764</name>
</gene>
<dbReference type="Pfam" id="PF00153">
    <property type="entry name" value="Mito_carr"/>
    <property type="match status" value="1"/>
</dbReference>
<dbReference type="OrthoDB" id="270584at2759"/>
<protein>
    <submittedName>
        <fullName evidence="8">Putative Mitochondrial coenzyme A transporter SLC25A42</fullName>
    </submittedName>
</protein>
<dbReference type="AlphaFoldDB" id="A0A8E0S426"/>
<evidence type="ECO:0000256" key="6">
    <source>
        <dbReference type="PROSITE-ProRule" id="PRU00282"/>
    </source>
</evidence>
<comment type="caution">
    <text evidence="8">The sequence shown here is derived from an EMBL/GenBank/DDBJ whole genome shotgun (WGS) entry which is preliminary data.</text>
</comment>
<proteinExistence type="inferred from homology"/>
<keyword evidence="4" id="KW-0677">Repeat</keyword>
<comment type="subcellular location">
    <subcellularLocation>
        <location evidence="1">Membrane</location>
        <topology evidence="1">Multi-pass membrane protein</topology>
    </subcellularLocation>
</comment>
<evidence type="ECO:0000256" key="3">
    <source>
        <dbReference type="ARBA" id="ARBA00022692"/>
    </source>
</evidence>
<evidence type="ECO:0000256" key="7">
    <source>
        <dbReference type="RuleBase" id="RU000488"/>
    </source>
</evidence>
<evidence type="ECO:0000256" key="4">
    <source>
        <dbReference type="ARBA" id="ARBA00022737"/>
    </source>
</evidence>
<feature type="repeat" description="Solcar" evidence="6">
    <location>
        <begin position="48"/>
        <end position="138"/>
    </location>
</feature>
<dbReference type="PROSITE" id="PS50920">
    <property type="entry name" value="SOLCAR"/>
    <property type="match status" value="1"/>
</dbReference>
<comment type="similarity">
    <text evidence="2 7">Belongs to the mitochondrial carrier (TC 2.A.29) family.</text>
</comment>
<evidence type="ECO:0000313" key="9">
    <source>
        <dbReference type="Proteomes" id="UP000728185"/>
    </source>
</evidence>
<accession>A0A8E0S426</accession>
<organism evidence="8 9">
    <name type="scientific">Fasciolopsis buskii</name>
    <dbReference type="NCBI Taxonomy" id="27845"/>
    <lineage>
        <taxon>Eukaryota</taxon>
        <taxon>Metazoa</taxon>
        <taxon>Spiralia</taxon>
        <taxon>Lophotrochozoa</taxon>
        <taxon>Platyhelminthes</taxon>
        <taxon>Trematoda</taxon>
        <taxon>Digenea</taxon>
        <taxon>Plagiorchiida</taxon>
        <taxon>Echinostomata</taxon>
        <taxon>Echinostomatoidea</taxon>
        <taxon>Fasciolidae</taxon>
        <taxon>Fasciolopsis</taxon>
    </lineage>
</organism>
<dbReference type="InterPro" id="IPR023395">
    <property type="entry name" value="MCP_dom_sf"/>
</dbReference>
<keyword evidence="9" id="KW-1185">Reference proteome</keyword>
<evidence type="ECO:0000256" key="1">
    <source>
        <dbReference type="ARBA" id="ARBA00004141"/>
    </source>
</evidence>
<sequence length="152" mass="17096">MVGIFHAEHLKILVFVPSAAILCYHHIVWASSFTDKHAQQSGIRPEKLQPLENLACGGFAGILGQTTSYPLDIVRRRMQTAGVTGHPEYCLSIITTLRIVYNAEGLFHGLYKGVTLNWIKGPIASSISFTVFHQVQHLLHWYDRYHSQRPTG</sequence>
<dbReference type="GO" id="GO:0016020">
    <property type="term" value="C:membrane"/>
    <property type="evidence" value="ECO:0007669"/>
    <property type="project" value="UniProtKB-SubCell"/>
</dbReference>
<evidence type="ECO:0000256" key="2">
    <source>
        <dbReference type="ARBA" id="ARBA00006375"/>
    </source>
</evidence>
<name>A0A8E0S426_9TREM</name>
<reference evidence="8" key="1">
    <citation type="submission" date="2019-05" db="EMBL/GenBank/DDBJ databases">
        <title>Annotation for the trematode Fasciolopsis buski.</title>
        <authorList>
            <person name="Choi Y.-J."/>
        </authorList>
    </citation>
    <scope>NUCLEOTIDE SEQUENCE</scope>
    <source>
        <strain evidence="8">HT</strain>
        <tissue evidence="8">Whole worm</tissue>
    </source>
</reference>
<keyword evidence="7" id="KW-0813">Transport</keyword>
<dbReference type="PANTHER" id="PTHR24089">
    <property type="entry name" value="SOLUTE CARRIER FAMILY 25"/>
    <property type="match status" value="1"/>
</dbReference>
<evidence type="ECO:0000313" key="8">
    <source>
        <dbReference type="EMBL" id="KAA0195596.1"/>
    </source>
</evidence>